<dbReference type="InterPro" id="IPR037066">
    <property type="entry name" value="Plug_dom_sf"/>
</dbReference>
<evidence type="ECO:0000259" key="1">
    <source>
        <dbReference type="Pfam" id="PF07715"/>
    </source>
</evidence>
<dbReference type="AlphaFoldDB" id="A0A382U1W1"/>
<feature type="non-terminal residue" evidence="2">
    <location>
        <position position="1"/>
    </location>
</feature>
<organism evidence="2">
    <name type="scientific">marine metagenome</name>
    <dbReference type="NCBI Taxonomy" id="408172"/>
    <lineage>
        <taxon>unclassified sequences</taxon>
        <taxon>metagenomes</taxon>
        <taxon>ecological metagenomes</taxon>
    </lineage>
</organism>
<gene>
    <name evidence="2" type="ORF">METZ01_LOCUS380816</name>
</gene>
<dbReference type="InterPro" id="IPR039426">
    <property type="entry name" value="TonB-dep_rcpt-like"/>
</dbReference>
<feature type="domain" description="TonB-dependent receptor plug" evidence="1">
    <location>
        <begin position="82"/>
        <end position="185"/>
    </location>
</feature>
<dbReference type="InterPro" id="IPR008969">
    <property type="entry name" value="CarboxyPept-like_regulatory"/>
</dbReference>
<evidence type="ECO:0000313" key="2">
    <source>
        <dbReference type="EMBL" id="SVD27962.1"/>
    </source>
</evidence>
<name>A0A382U1W1_9ZZZZ</name>
<dbReference type="PROSITE" id="PS52016">
    <property type="entry name" value="TONB_DEPENDENT_REC_3"/>
    <property type="match status" value="1"/>
</dbReference>
<proteinExistence type="predicted"/>
<dbReference type="InterPro" id="IPR012910">
    <property type="entry name" value="Plug_dom"/>
</dbReference>
<protein>
    <recommendedName>
        <fullName evidence="1">TonB-dependent receptor plug domain-containing protein</fullName>
    </recommendedName>
</protein>
<dbReference type="Gene3D" id="2.170.130.10">
    <property type="entry name" value="TonB-dependent receptor, plug domain"/>
    <property type="match status" value="1"/>
</dbReference>
<dbReference type="Pfam" id="PF13715">
    <property type="entry name" value="CarbopepD_reg_2"/>
    <property type="match status" value="1"/>
</dbReference>
<dbReference type="EMBL" id="UINC01140674">
    <property type="protein sequence ID" value="SVD27962.1"/>
    <property type="molecule type" value="Genomic_DNA"/>
</dbReference>
<dbReference type="Gene3D" id="2.60.40.1120">
    <property type="entry name" value="Carboxypeptidase-like, regulatory domain"/>
    <property type="match status" value="1"/>
</dbReference>
<dbReference type="Pfam" id="PF07715">
    <property type="entry name" value="Plug"/>
    <property type="match status" value="1"/>
</dbReference>
<feature type="non-terminal residue" evidence="2">
    <location>
        <position position="297"/>
    </location>
</feature>
<accession>A0A382U1W1</accession>
<reference evidence="2" key="1">
    <citation type="submission" date="2018-05" db="EMBL/GenBank/DDBJ databases">
        <authorList>
            <person name="Lanie J.A."/>
            <person name="Ng W.-L."/>
            <person name="Kazmierczak K.M."/>
            <person name="Andrzejewski T.M."/>
            <person name="Davidsen T.M."/>
            <person name="Wayne K.J."/>
            <person name="Tettelin H."/>
            <person name="Glass J.I."/>
            <person name="Rusch D."/>
            <person name="Podicherti R."/>
            <person name="Tsui H.-C.T."/>
            <person name="Winkler M.E."/>
        </authorList>
    </citation>
    <scope>NUCLEOTIDE SEQUENCE</scope>
</reference>
<sequence>NIIIDGTEFGSACDYEGKFSIKNIPVGSFTIKVSMIGYSGVSRANINVYSQRNTPIIFYLYPTALVGEVVTVRAGYFEKAKDGIVSTQTIGIEEIRSDPIGSYDIQMMVHSLPSVITASDQNNEIIVRGGGPGENLFIMDHLEIPNPNHFGEVGSGGGPINIINTEFVERIDFFAGGFPARYGDKQSSVMDISLREGNYDNFNIDLEMSMSGAGLLAEGPYGNGKGSYIASFRQSFLKYIIKSAGLTAIPEYWNSQFKSVYNLNPRNKLIINAVGGWDYVKVEDESRPDLKGAENVE</sequence>
<dbReference type="SUPFAM" id="SSF49464">
    <property type="entry name" value="Carboxypeptidase regulatory domain-like"/>
    <property type="match status" value="1"/>
</dbReference>
<dbReference type="SUPFAM" id="SSF56935">
    <property type="entry name" value="Porins"/>
    <property type="match status" value="1"/>
</dbReference>